<dbReference type="EMBL" id="KQ087242">
    <property type="protein sequence ID" value="KLT40098.1"/>
    <property type="molecule type" value="Genomic_DNA"/>
</dbReference>
<dbReference type="GO" id="GO:0016491">
    <property type="term" value="F:oxidoreductase activity"/>
    <property type="evidence" value="ECO:0007669"/>
    <property type="project" value="UniProtKB-ARBA"/>
</dbReference>
<sequence length="256" mass="28247">MIGSSSGTMSPRRGLSASWNEKAPALPLPSASKRARPLSLPARVKRRWPLLLALALFCFFATSFLSSPAPDTSLAEAQHNTPGRVGTPGSADGFEREAAPVAEEDVMATDDLFVQRLEDTKARTPAQVVADEDAARVAEDKSAEQKRDKLRALVWWIARGGVFPDDYRIPSAGTMDKMSQKEWEGLLADVEGTDEHLFLHDWAEEANMSQRVTVFSKSFCPFSMRAKDILSEYPIEPEPFIIELDRRGALLQSALV</sequence>
<dbReference type="Gene3D" id="3.40.30.10">
    <property type="entry name" value="Glutaredoxin"/>
    <property type="match status" value="1"/>
</dbReference>
<evidence type="ECO:0000256" key="1">
    <source>
        <dbReference type="SAM" id="MobiDB-lite"/>
    </source>
</evidence>
<feature type="domain" description="Glutaredoxin" evidence="2">
    <location>
        <begin position="212"/>
        <end position="245"/>
    </location>
</feature>
<evidence type="ECO:0000259" key="2">
    <source>
        <dbReference type="Pfam" id="PF00462"/>
    </source>
</evidence>
<dbReference type="SUPFAM" id="SSF52833">
    <property type="entry name" value="Thioredoxin-like"/>
    <property type="match status" value="1"/>
</dbReference>
<dbReference type="PROSITE" id="PS51354">
    <property type="entry name" value="GLUTAREDOXIN_2"/>
    <property type="match status" value="1"/>
</dbReference>
<organism evidence="3 4">
    <name type="scientific">Cutaneotrichosporon oleaginosum</name>
    <dbReference type="NCBI Taxonomy" id="879819"/>
    <lineage>
        <taxon>Eukaryota</taxon>
        <taxon>Fungi</taxon>
        <taxon>Dikarya</taxon>
        <taxon>Basidiomycota</taxon>
        <taxon>Agaricomycotina</taxon>
        <taxon>Tremellomycetes</taxon>
        <taxon>Trichosporonales</taxon>
        <taxon>Trichosporonaceae</taxon>
        <taxon>Cutaneotrichosporon</taxon>
    </lineage>
</organism>
<dbReference type="OrthoDB" id="423313at2759"/>
<accession>A0A0J0XGB3</accession>
<reference evidence="3 4" key="1">
    <citation type="submission" date="2015-03" db="EMBL/GenBank/DDBJ databases">
        <title>Genomics and transcriptomics of the oil-accumulating basidiomycete yeast T. oleaginosus allow insights into substrate utilization and the diverse evolutionary trajectories of mating systems in fungi.</title>
        <authorList>
            <consortium name="DOE Joint Genome Institute"/>
            <person name="Kourist R."/>
            <person name="Kracht O."/>
            <person name="Bracharz F."/>
            <person name="Lipzen A."/>
            <person name="Nolan M."/>
            <person name="Ohm R."/>
            <person name="Grigoriev I."/>
            <person name="Sun S."/>
            <person name="Heitman J."/>
            <person name="Bruck T."/>
            <person name="Nowrousian M."/>
        </authorList>
    </citation>
    <scope>NUCLEOTIDE SEQUENCE [LARGE SCALE GENOMIC DNA]</scope>
    <source>
        <strain evidence="3 4">IBC0246</strain>
    </source>
</reference>
<evidence type="ECO:0000313" key="3">
    <source>
        <dbReference type="EMBL" id="KLT40098.1"/>
    </source>
</evidence>
<dbReference type="GeneID" id="28984659"/>
<evidence type="ECO:0000313" key="4">
    <source>
        <dbReference type="Proteomes" id="UP000053611"/>
    </source>
</evidence>
<proteinExistence type="predicted"/>
<name>A0A0J0XGB3_9TREE</name>
<dbReference type="InterPro" id="IPR036249">
    <property type="entry name" value="Thioredoxin-like_sf"/>
</dbReference>
<gene>
    <name evidence="3" type="ORF">CC85DRAFT_287887</name>
</gene>
<keyword evidence="4" id="KW-1185">Reference proteome</keyword>
<dbReference type="RefSeq" id="XP_018276589.1">
    <property type="nucleotide sequence ID" value="XM_018424056.1"/>
</dbReference>
<dbReference type="Pfam" id="PF00462">
    <property type="entry name" value="Glutaredoxin"/>
    <property type="match status" value="1"/>
</dbReference>
<dbReference type="Proteomes" id="UP000053611">
    <property type="component" value="Unassembled WGS sequence"/>
</dbReference>
<feature type="region of interest" description="Disordered" evidence="1">
    <location>
        <begin position="1"/>
        <end position="21"/>
    </location>
</feature>
<dbReference type="InterPro" id="IPR002109">
    <property type="entry name" value="Glutaredoxin"/>
</dbReference>
<feature type="region of interest" description="Disordered" evidence="1">
    <location>
        <begin position="72"/>
        <end position="92"/>
    </location>
</feature>
<dbReference type="AlphaFoldDB" id="A0A0J0XGB3"/>
<protein>
    <recommendedName>
        <fullName evidence="2">Glutaredoxin domain-containing protein</fullName>
    </recommendedName>
</protein>
<dbReference type="STRING" id="879819.A0A0J0XGB3"/>